<gene>
    <name evidence="6" type="ORF">GGR33_000152</name>
</gene>
<dbReference type="InterPro" id="IPR036390">
    <property type="entry name" value="WH_DNA-bd_sf"/>
</dbReference>
<evidence type="ECO:0000256" key="1">
    <source>
        <dbReference type="ARBA" id="ARBA00009437"/>
    </source>
</evidence>
<dbReference type="SUPFAM" id="SSF46785">
    <property type="entry name" value="Winged helix' DNA-binding domain"/>
    <property type="match status" value="1"/>
</dbReference>
<keyword evidence="3 6" id="KW-0238">DNA-binding</keyword>
<dbReference type="PANTHER" id="PTHR30579:SF7">
    <property type="entry name" value="HTH-TYPE TRANSCRIPTIONAL REGULATOR LRHA-RELATED"/>
    <property type="match status" value="1"/>
</dbReference>
<dbReference type="Pfam" id="PF03466">
    <property type="entry name" value="LysR_substrate"/>
    <property type="match status" value="1"/>
</dbReference>
<dbReference type="PROSITE" id="PS50931">
    <property type="entry name" value="HTH_LYSR"/>
    <property type="match status" value="1"/>
</dbReference>
<name>A0A7W6ACG2_9HYPH</name>
<dbReference type="Proteomes" id="UP000517759">
    <property type="component" value="Unassembled WGS sequence"/>
</dbReference>
<sequence length="290" mass="30871">MMSNLNVDLLRSFLAVVESSSFTAAAQALGVRQSTVSGHIARLEQALGRSLLMRDTHHVAPTPDGQAMIGFARDVLDSHDRLRAFFSPSGLRGRIRLGVSEDYTLSALAQILARFSNRHPSVDVQLTIGLSRSLYQGYDAGELDVIFCKRRRGDPRGELAWAEHLIWAGRPGYVPDPALPLPLVLYPPPSMNRTLALDALEAAGRSWRIACTSGSLMGLHAAVVAGLGIAPHSAKVMPSGLAPVPETAGLPALGEVEFVVLGPGRHHVVATALQETILANTAELQGVSGD</sequence>
<comment type="caution">
    <text evidence="6">The sequence shown here is derived from an EMBL/GenBank/DDBJ whole genome shotgun (WGS) entry which is preliminary data.</text>
</comment>
<dbReference type="Pfam" id="PF00126">
    <property type="entry name" value="HTH_1"/>
    <property type="match status" value="1"/>
</dbReference>
<dbReference type="PANTHER" id="PTHR30579">
    <property type="entry name" value="TRANSCRIPTIONAL REGULATOR"/>
    <property type="match status" value="1"/>
</dbReference>
<dbReference type="Gene3D" id="3.40.190.10">
    <property type="entry name" value="Periplasmic binding protein-like II"/>
    <property type="match status" value="2"/>
</dbReference>
<reference evidence="6 7" key="1">
    <citation type="submission" date="2020-08" db="EMBL/GenBank/DDBJ databases">
        <title>Genomic Encyclopedia of Type Strains, Phase IV (KMG-IV): sequencing the most valuable type-strain genomes for metagenomic binning, comparative biology and taxonomic classification.</title>
        <authorList>
            <person name="Goeker M."/>
        </authorList>
    </citation>
    <scope>NUCLEOTIDE SEQUENCE [LARGE SCALE GENOMIC DNA]</scope>
    <source>
        <strain evidence="6 7">DSM 24105</strain>
    </source>
</reference>
<dbReference type="Gene3D" id="1.10.10.10">
    <property type="entry name" value="Winged helix-like DNA-binding domain superfamily/Winged helix DNA-binding domain"/>
    <property type="match status" value="1"/>
</dbReference>
<evidence type="ECO:0000256" key="3">
    <source>
        <dbReference type="ARBA" id="ARBA00023125"/>
    </source>
</evidence>
<accession>A0A7W6ACG2</accession>
<dbReference type="InterPro" id="IPR036388">
    <property type="entry name" value="WH-like_DNA-bd_sf"/>
</dbReference>
<comment type="similarity">
    <text evidence="1">Belongs to the LysR transcriptional regulatory family.</text>
</comment>
<organism evidence="6 7">
    <name type="scientific">Methylobacterium brachythecii</name>
    <dbReference type="NCBI Taxonomy" id="1176177"/>
    <lineage>
        <taxon>Bacteria</taxon>
        <taxon>Pseudomonadati</taxon>
        <taxon>Pseudomonadota</taxon>
        <taxon>Alphaproteobacteria</taxon>
        <taxon>Hyphomicrobiales</taxon>
        <taxon>Methylobacteriaceae</taxon>
        <taxon>Methylobacterium</taxon>
    </lineage>
</organism>
<protein>
    <submittedName>
        <fullName evidence="6">DNA-binding transcriptional LysR family regulator</fullName>
    </submittedName>
</protein>
<evidence type="ECO:0000256" key="4">
    <source>
        <dbReference type="ARBA" id="ARBA00023163"/>
    </source>
</evidence>
<dbReference type="FunFam" id="1.10.10.10:FF:000001">
    <property type="entry name" value="LysR family transcriptional regulator"/>
    <property type="match status" value="1"/>
</dbReference>
<dbReference type="AlphaFoldDB" id="A0A7W6ACG2"/>
<proteinExistence type="inferred from homology"/>
<dbReference type="InterPro" id="IPR005119">
    <property type="entry name" value="LysR_subst-bd"/>
</dbReference>
<evidence type="ECO:0000313" key="6">
    <source>
        <dbReference type="EMBL" id="MBB3900672.1"/>
    </source>
</evidence>
<dbReference type="GO" id="GO:0003700">
    <property type="term" value="F:DNA-binding transcription factor activity"/>
    <property type="evidence" value="ECO:0007669"/>
    <property type="project" value="InterPro"/>
</dbReference>
<evidence type="ECO:0000259" key="5">
    <source>
        <dbReference type="PROSITE" id="PS50931"/>
    </source>
</evidence>
<dbReference type="InterPro" id="IPR050176">
    <property type="entry name" value="LTTR"/>
</dbReference>
<keyword evidence="2" id="KW-0805">Transcription regulation</keyword>
<dbReference type="GO" id="GO:0003677">
    <property type="term" value="F:DNA binding"/>
    <property type="evidence" value="ECO:0007669"/>
    <property type="project" value="UniProtKB-KW"/>
</dbReference>
<dbReference type="EMBL" id="JACIDN010000001">
    <property type="protein sequence ID" value="MBB3900672.1"/>
    <property type="molecule type" value="Genomic_DNA"/>
</dbReference>
<dbReference type="PRINTS" id="PR00039">
    <property type="entry name" value="HTHLYSR"/>
</dbReference>
<feature type="domain" description="HTH lysR-type" evidence="5">
    <location>
        <begin position="5"/>
        <end position="62"/>
    </location>
</feature>
<dbReference type="SUPFAM" id="SSF53850">
    <property type="entry name" value="Periplasmic binding protein-like II"/>
    <property type="match status" value="1"/>
</dbReference>
<evidence type="ECO:0000313" key="7">
    <source>
        <dbReference type="Proteomes" id="UP000517759"/>
    </source>
</evidence>
<dbReference type="InterPro" id="IPR000847">
    <property type="entry name" value="LysR_HTH_N"/>
</dbReference>
<keyword evidence="4" id="KW-0804">Transcription</keyword>
<evidence type="ECO:0000256" key="2">
    <source>
        <dbReference type="ARBA" id="ARBA00023015"/>
    </source>
</evidence>